<accession>A0A1G5SGY0</accession>
<dbReference type="InterPro" id="IPR005804">
    <property type="entry name" value="FA_desaturase_dom"/>
</dbReference>
<feature type="transmembrane region" description="Helical" evidence="1">
    <location>
        <begin position="55"/>
        <end position="77"/>
    </location>
</feature>
<name>A0A1G5SGY0_9PROT</name>
<feature type="transmembrane region" description="Helical" evidence="1">
    <location>
        <begin position="89"/>
        <end position="109"/>
    </location>
</feature>
<dbReference type="AlphaFoldDB" id="A0A1G5SGY0"/>
<dbReference type="STRING" id="51642.NSMM_400127"/>
<keyword evidence="1" id="KW-0472">Membrane</keyword>
<evidence type="ECO:0000259" key="2">
    <source>
        <dbReference type="Pfam" id="PF00487"/>
    </source>
</evidence>
<proteinExistence type="predicted"/>
<gene>
    <name evidence="3" type="ORF">NSMM_400127</name>
</gene>
<sequence length="354" mass="41015">MTNQDSPSNFPLYEARALMRDLMKPNPLIYWSDFLLHNIIGWVALFAVLRAPMWSIWQIVAYFIAVFAFYRAAIFVHELAHLERGTFRLFRLVWNLTCGIPFMIPSFTYDGVHYEHHKPGVYGTGKDGEYLPFATQRPVKMVGYVLLSLLLPLLLVTRFLVLTPLSYMSPTLRKIVWKHASSLTINPAYQREQDTVRNDQNWRLQEFATFLFAVTVITCVLLGFFPYQLLVLWYAIAVMVFIFNSLRTLAAHAYRHNDNRPLTLVEQYMDSINVPGNWLTALWAPVGLRYHATHHLFMSMPYHNLGEAQRRLSEAFQDNPAIQQTSRHGLWSALGCIWQEASHSSSSKKAIRQE</sequence>
<keyword evidence="1" id="KW-0812">Transmembrane</keyword>
<feature type="domain" description="Fatty acid desaturase" evidence="2">
    <location>
        <begin position="57"/>
        <end position="319"/>
    </location>
</feature>
<dbReference type="Proteomes" id="UP000198729">
    <property type="component" value="Unassembled WGS sequence"/>
</dbReference>
<dbReference type="CDD" id="cd01060">
    <property type="entry name" value="Membrane-FADS-like"/>
    <property type="match status" value="1"/>
</dbReference>
<dbReference type="Pfam" id="PF00487">
    <property type="entry name" value="FA_desaturase"/>
    <property type="match status" value="1"/>
</dbReference>
<dbReference type="GO" id="GO:0006629">
    <property type="term" value="P:lipid metabolic process"/>
    <property type="evidence" value="ECO:0007669"/>
    <property type="project" value="InterPro"/>
</dbReference>
<keyword evidence="1" id="KW-1133">Transmembrane helix</keyword>
<protein>
    <submittedName>
        <fullName evidence="3">Fatty acid desaturase, type 2</fullName>
    </submittedName>
</protein>
<dbReference type="RefSeq" id="WP_090286101.1">
    <property type="nucleotide sequence ID" value="NZ_FMWO01000048.1"/>
</dbReference>
<feature type="transmembrane region" description="Helical" evidence="1">
    <location>
        <begin position="28"/>
        <end position="49"/>
    </location>
</feature>
<organism evidence="3 4">
    <name type="scientific">Nitrosomonas mobilis</name>
    <dbReference type="NCBI Taxonomy" id="51642"/>
    <lineage>
        <taxon>Bacteria</taxon>
        <taxon>Pseudomonadati</taxon>
        <taxon>Pseudomonadota</taxon>
        <taxon>Betaproteobacteria</taxon>
        <taxon>Nitrosomonadales</taxon>
        <taxon>Nitrosomonadaceae</taxon>
        <taxon>Nitrosomonas</taxon>
    </lineage>
</organism>
<feature type="transmembrane region" description="Helical" evidence="1">
    <location>
        <begin position="231"/>
        <end position="250"/>
    </location>
</feature>
<feature type="transmembrane region" description="Helical" evidence="1">
    <location>
        <begin position="141"/>
        <end position="165"/>
    </location>
</feature>
<keyword evidence="4" id="KW-1185">Reference proteome</keyword>
<feature type="transmembrane region" description="Helical" evidence="1">
    <location>
        <begin position="207"/>
        <end position="225"/>
    </location>
</feature>
<evidence type="ECO:0000256" key="1">
    <source>
        <dbReference type="SAM" id="Phobius"/>
    </source>
</evidence>
<evidence type="ECO:0000313" key="3">
    <source>
        <dbReference type="EMBL" id="SCZ85649.1"/>
    </source>
</evidence>
<evidence type="ECO:0000313" key="4">
    <source>
        <dbReference type="Proteomes" id="UP000198729"/>
    </source>
</evidence>
<reference evidence="3 4" key="1">
    <citation type="submission" date="2016-10" db="EMBL/GenBank/DDBJ databases">
        <authorList>
            <person name="de Groot N.N."/>
        </authorList>
    </citation>
    <scope>NUCLEOTIDE SEQUENCE [LARGE SCALE GENOMIC DNA]</scope>
    <source>
        <strain evidence="3">1</strain>
    </source>
</reference>
<dbReference type="EMBL" id="FMWO01000048">
    <property type="protein sequence ID" value="SCZ85649.1"/>
    <property type="molecule type" value="Genomic_DNA"/>
</dbReference>
<dbReference type="OrthoDB" id="9792534at2"/>